<dbReference type="InterPro" id="IPR000551">
    <property type="entry name" value="MerR-type_HTH_dom"/>
</dbReference>
<dbReference type="Gene3D" id="1.10.1660.10">
    <property type="match status" value="1"/>
</dbReference>
<gene>
    <name evidence="3" type="ORF">ELQ94_14055</name>
</gene>
<keyword evidence="1" id="KW-0238">DNA-binding</keyword>
<dbReference type="PROSITE" id="PS50937">
    <property type="entry name" value="HTH_MERR_2"/>
    <property type="match status" value="1"/>
</dbReference>
<evidence type="ECO:0000313" key="3">
    <source>
        <dbReference type="EMBL" id="RUQ98142.1"/>
    </source>
</evidence>
<comment type="caution">
    <text evidence="3">The sequence shown here is derived from an EMBL/GenBank/DDBJ whole genome shotgun (WGS) entry which is preliminary data.</text>
</comment>
<dbReference type="Proteomes" id="UP000274909">
    <property type="component" value="Unassembled WGS sequence"/>
</dbReference>
<dbReference type="PANTHER" id="PTHR30204">
    <property type="entry name" value="REDOX-CYCLING DRUG-SENSING TRANSCRIPTIONAL ACTIVATOR SOXR"/>
    <property type="match status" value="1"/>
</dbReference>
<sequence length="251" mass="27770">MPWSTSEIADLANVTVNTVRYYHSVGLLDLPERDTNGYKRYTARHLVCLVRIRRLTELGVPLASIEQVGSSGPEAQEELRAVDAVLAADLAKLRRSREDIAAILHDQAPIDTPRGFESVAARLSPADRAVLHVVTRLADDDEAVASLRDTISRGSIIAAEEFAALRADASERSRERVAERFAAESSRWRSIDDLASLASGRRPRRSPTETRRIIADTFLEVYNPAQRDVVERVTARSDELIPSLREATSAS</sequence>
<dbReference type="CDD" id="cd00592">
    <property type="entry name" value="HTH_MerR-like"/>
    <property type="match status" value="1"/>
</dbReference>
<dbReference type="SMART" id="SM00422">
    <property type="entry name" value="HTH_MERR"/>
    <property type="match status" value="1"/>
</dbReference>
<dbReference type="PANTHER" id="PTHR30204:SF93">
    <property type="entry name" value="HTH MERR-TYPE DOMAIN-CONTAINING PROTEIN"/>
    <property type="match status" value="1"/>
</dbReference>
<dbReference type="RefSeq" id="WP_127050995.1">
    <property type="nucleotide sequence ID" value="NZ_RZGZ01000004.1"/>
</dbReference>
<dbReference type="SUPFAM" id="SSF46955">
    <property type="entry name" value="Putative DNA-binding domain"/>
    <property type="match status" value="1"/>
</dbReference>
<dbReference type="GO" id="GO:0003700">
    <property type="term" value="F:DNA-binding transcription factor activity"/>
    <property type="evidence" value="ECO:0007669"/>
    <property type="project" value="InterPro"/>
</dbReference>
<dbReference type="GO" id="GO:0003677">
    <property type="term" value="F:DNA binding"/>
    <property type="evidence" value="ECO:0007669"/>
    <property type="project" value="UniProtKB-KW"/>
</dbReference>
<dbReference type="AlphaFoldDB" id="A0A433JPT7"/>
<name>A0A433JPT7_9MICO</name>
<dbReference type="InterPro" id="IPR009061">
    <property type="entry name" value="DNA-bd_dom_put_sf"/>
</dbReference>
<evidence type="ECO:0000256" key="1">
    <source>
        <dbReference type="ARBA" id="ARBA00023125"/>
    </source>
</evidence>
<dbReference type="OrthoDB" id="4569196at2"/>
<dbReference type="InterPro" id="IPR047057">
    <property type="entry name" value="MerR_fam"/>
</dbReference>
<dbReference type="Pfam" id="PF13411">
    <property type="entry name" value="MerR_1"/>
    <property type="match status" value="1"/>
</dbReference>
<organism evidence="3 4">
    <name type="scientific">Labedella endophytica</name>
    <dbReference type="NCBI Taxonomy" id="1523160"/>
    <lineage>
        <taxon>Bacteria</taxon>
        <taxon>Bacillati</taxon>
        <taxon>Actinomycetota</taxon>
        <taxon>Actinomycetes</taxon>
        <taxon>Micrococcales</taxon>
        <taxon>Microbacteriaceae</taxon>
        <taxon>Labedella</taxon>
    </lineage>
</organism>
<evidence type="ECO:0000259" key="2">
    <source>
        <dbReference type="PROSITE" id="PS50937"/>
    </source>
</evidence>
<keyword evidence="4" id="KW-1185">Reference proteome</keyword>
<dbReference type="EMBL" id="RZGZ01000004">
    <property type="protein sequence ID" value="RUQ98142.1"/>
    <property type="molecule type" value="Genomic_DNA"/>
</dbReference>
<accession>A0A433JPT7</accession>
<evidence type="ECO:0000313" key="4">
    <source>
        <dbReference type="Proteomes" id="UP000274909"/>
    </source>
</evidence>
<reference evidence="3 4" key="1">
    <citation type="submission" date="2018-12" db="EMBL/GenBank/DDBJ databases">
        <authorList>
            <person name="Li F."/>
        </authorList>
    </citation>
    <scope>NUCLEOTIDE SEQUENCE [LARGE SCALE GENOMIC DNA]</scope>
    <source>
        <strain evidence="3 4">EGI 6500705</strain>
    </source>
</reference>
<proteinExistence type="predicted"/>
<feature type="domain" description="HTH merR-type" evidence="2">
    <location>
        <begin position="1"/>
        <end position="71"/>
    </location>
</feature>
<protein>
    <submittedName>
        <fullName evidence="3">MerR family transcriptional regulator</fullName>
    </submittedName>
</protein>